<proteinExistence type="predicted"/>
<dbReference type="GO" id="GO:0033743">
    <property type="term" value="F:peptide-methionine (R)-S-oxide reductase activity"/>
    <property type="evidence" value="ECO:0007669"/>
    <property type="project" value="UniProtKB-EC"/>
</dbReference>
<dbReference type="Pfam" id="PF01641">
    <property type="entry name" value="SelR"/>
    <property type="match status" value="1"/>
</dbReference>
<dbReference type="SUPFAM" id="SSF51316">
    <property type="entry name" value="Mss4-like"/>
    <property type="match status" value="1"/>
</dbReference>
<feature type="domain" description="MsrB" evidence="4">
    <location>
        <begin position="45"/>
        <end position="171"/>
    </location>
</feature>
<dbReference type="PANTHER" id="PTHR10173">
    <property type="entry name" value="METHIONINE SULFOXIDE REDUCTASE"/>
    <property type="match status" value="1"/>
</dbReference>
<evidence type="ECO:0000259" key="4">
    <source>
        <dbReference type="PROSITE" id="PS51790"/>
    </source>
</evidence>
<evidence type="ECO:0000256" key="3">
    <source>
        <dbReference type="ARBA" id="ARBA00048488"/>
    </source>
</evidence>
<keyword evidence="2 5" id="KW-0560">Oxidoreductase</keyword>
<accession>A0ABV3L684</accession>
<dbReference type="RefSeq" id="WP_366192860.1">
    <property type="nucleotide sequence ID" value="NZ_JBFBVU010000010.1"/>
</dbReference>
<sequence length="173" mass="18897">MTAPTLSRRVFLGSTAIAALGAAQIRTAAAETPGDGFQYEITRSEAEWRARLSEADYNILRKGGTEEKFSSPYWNAHDDGQYACKGCDLTLYSSVWQVYPDVGWAFFRHAEPNAILMGIDGNPYVGMTDIRVLSIIEAHCRRCGSHLGHILTVGKTTLHCINGAALNFTTGPV</sequence>
<keyword evidence="6" id="KW-1185">Reference proteome</keyword>
<evidence type="ECO:0000256" key="1">
    <source>
        <dbReference type="ARBA" id="ARBA00012499"/>
    </source>
</evidence>
<dbReference type="InterPro" id="IPR011057">
    <property type="entry name" value="Mss4-like_sf"/>
</dbReference>
<evidence type="ECO:0000256" key="2">
    <source>
        <dbReference type="ARBA" id="ARBA00023002"/>
    </source>
</evidence>
<dbReference type="EMBL" id="JBFBVU010000010">
    <property type="protein sequence ID" value="MEV8467082.1"/>
    <property type="molecule type" value="Genomic_DNA"/>
</dbReference>
<dbReference type="InterPro" id="IPR002579">
    <property type="entry name" value="Met_Sox_Rdtase_MsrB_dom"/>
</dbReference>
<dbReference type="EC" id="1.8.4.12" evidence="1"/>
<dbReference type="PANTHER" id="PTHR10173:SF57">
    <property type="entry name" value="PEPTIDE-METHIONINE (R)-S-OXIDE REDUCTASE"/>
    <property type="match status" value="1"/>
</dbReference>
<dbReference type="Proteomes" id="UP001553161">
    <property type="component" value="Unassembled WGS sequence"/>
</dbReference>
<protein>
    <recommendedName>
        <fullName evidence="1">peptide-methionine (R)-S-oxide reductase</fullName>
        <ecNumber evidence="1">1.8.4.12</ecNumber>
    </recommendedName>
</protein>
<evidence type="ECO:0000313" key="6">
    <source>
        <dbReference type="Proteomes" id="UP001553161"/>
    </source>
</evidence>
<organism evidence="5 6">
    <name type="scientific">Meridianimarinicoccus marinus</name>
    <dbReference type="NCBI Taxonomy" id="3231483"/>
    <lineage>
        <taxon>Bacteria</taxon>
        <taxon>Pseudomonadati</taxon>
        <taxon>Pseudomonadota</taxon>
        <taxon>Alphaproteobacteria</taxon>
        <taxon>Rhodobacterales</taxon>
        <taxon>Paracoccaceae</taxon>
        <taxon>Meridianimarinicoccus</taxon>
    </lineage>
</organism>
<comment type="caution">
    <text evidence="5">The sequence shown here is derived from an EMBL/GenBank/DDBJ whole genome shotgun (WGS) entry which is preliminary data.</text>
</comment>
<reference evidence="5 6" key="1">
    <citation type="submission" date="2024-07" db="EMBL/GenBank/DDBJ databases">
        <authorList>
            <person name="Kang M."/>
        </authorList>
    </citation>
    <scope>NUCLEOTIDE SEQUENCE [LARGE SCALE GENOMIC DNA]</scope>
    <source>
        <strain evidence="5 6">DFM31</strain>
    </source>
</reference>
<comment type="catalytic activity">
    <reaction evidence="3">
        <text>L-methionyl-[protein] + [thioredoxin]-disulfide + H2O = L-methionyl-(R)-S-oxide-[protein] + [thioredoxin]-dithiol</text>
        <dbReference type="Rhea" id="RHEA:24164"/>
        <dbReference type="Rhea" id="RHEA-COMP:10698"/>
        <dbReference type="Rhea" id="RHEA-COMP:10700"/>
        <dbReference type="Rhea" id="RHEA-COMP:12313"/>
        <dbReference type="Rhea" id="RHEA-COMP:12314"/>
        <dbReference type="ChEBI" id="CHEBI:15377"/>
        <dbReference type="ChEBI" id="CHEBI:16044"/>
        <dbReference type="ChEBI" id="CHEBI:29950"/>
        <dbReference type="ChEBI" id="CHEBI:45764"/>
        <dbReference type="ChEBI" id="CHEBI:50058"/>
        <dbReference type="EC" id="1.8.4.12"/>
    </reaction>
</comment>
<dbReference type="InterPro" id="IPR028427">
    <property type="entry name" value="Met_Sox_Rdtase_MsrB"/>
</dbReference>
<dbReference type="PROSITE" id="PS51318">
    <property type="entry name" value="TAT"/>
    <property type="match status" value="1"/>
</dbReference>
<evidence type="ECO:0000313" key="5">
    <source>
        <dbReference type="EMBL" id="MEV8467082.1"/>
    </source>
</evidence>
<dbReference type="PROSITE" id="PS51790">
    <property type="entry name" value="MSRB"/>
    <property type="match status" value="1"/>
</dbReference>
<gene>
    <name evidence="5" type="ORF">AB0T83_09855</name>
</gene>
<dbReference type="InterPro" id="IPR006311">
    <property type="entry name" value="TAT_signal"/>
</dbReference>
<dbReference type="Gene3D" id="2.170.150.20">
    <property type="entry name" value="Peptide methionine sulfoxide reductase"/>
    <property type="match status" value="1"/>
</dbReference>
<name>A0ABV3L684_9RHOB</name>